<dbReference type="InterPro" id="IPR016036">
    <property type="entry name" value="Malonyl_transacylase_ACP-bd"/>
</dbReference>
<dbReference type="Pfam" id="PF16197">
    <property type="entry name" value="KAsynt_C_assoc"/>
    <property type="match status" value="1"/>
</dbReference>
<feature type="active site" description="Proton acceptor; for dehydratase activity" evidence="8">
    <location>
        <position position="1027"/>
    </location>
</feature>
<evidence type="ECO:0000256" key="6">
    <source>
        <dbReference type="ARBA" id="ARBA00023002"/>
    </source>
</evidence>
<dbReference type="SUPFAM" id="SSF51735">
    <property type="entry name" value="NAD(P)-binding Rossmann-fold domains"/>
    <property type="match status" value="2"/>
</dbReference>
<dbReference type="PROSITE" id="PS00606">
    <property type="entry name" value="KS3_1"/>
    <property type="match status" value="1"/>
</dbReference>
<dbReference type="Pfam" id="PF08659">
    <property type="entry name" value="KR"/>
    <property type="match status" value="1"/>
</dbReference>
<dbReference type="GO" id="GO:0016491">
    <property type="term" value="F:oxidoreductase activity"/>
    <property type="evidence" value="ECO:0007669"/>
    <property type="project" value="UniProtKB-KW"/>
</dbReference>
<dbReference type="CDD" id="cd19532">
    <property type="entry name" value="C_PKS-NRPS"/>
    <property type="match status" value="1"/>
</dbReference>
<dbReference type="GeneID" id="28873364"/>
<dbReference type="Pfam" id="PF02801">
    <property type="entry name" value="Ketoacyl-synt_C"/>
    <property type="match status" value="1"/>
</dbReference>
<evidence type="ECO:0000259" key="12">
    <source>
        <dbReference type="PROSITE" id="PS52019"/>
    </source>
</evidence>
<keyword evidence="1" id="KW-0596">Phosphopantetheine</keyword>
<evidence type="ECO:0000313" key="13">
    <source>
        <dbReference type="EMBL" id="OBR03057.1"/>
    </source>
</evidence>
<dbReference type="Gene3D" id="3.30.559.30">
    <property type="entry name" value="Nonribosomal peptide synthetase, condensation domain"/>
    <property type="match status" value="1"/>
</dbReference>
<dbReference type="InterPro" id="IPR049900">
    <property type="entry name" value="PKS_mFAS_DH"/>
</dbReference>
<dbReference type="InterPro" id="IPR023213">
    <property type="entry name" value="CAT-like_dom_sf"/>
</dbReference>
<dbReference type="Pfam" id="PF21089">
    <property type="entry name" value="PKS_DH_N"/>
    <property type="match status" value="1"/>
</dbReference>
<dbReference type="InterPro" id="IPR049552">
    <property type="entry name" value="PKS_DH_N"/>
</dbReference>
<dbReference type="SUPFAM" id="SSF53901">
    <property type="entry name" value="Thiolase-like"/>
    <property type="match status" value="1"/>
</dbReference>
<feature type="domain" description="Carrier" evidence="10">
    <location>
        <begin position="2474"/>
        <end position="2549"/>
    </location>
</feature>
<dbReference type="InterPro" id="IPR014043">
    <property type="entry name" value="Acyl_transferase_dom"/>
</dbReference>
<evidence type="ECO:0000256" key="7">
    <source>
        <dbReference type="ARBA" id="ARBA00023268"/>
    </source>
</evidence>
<dbReference type="SMART" id="SM00825">
    <property type="entry name" value="PKS_KS"/>
    <property type="match status" value="1"/>
</dbReference>
<feature type="region of interest" description="C-terminal hotdog fold" evidence="8">
    <location>
        <begin position="1152"/>
        <end position="1309"/>
    </location>
</feature>
<dbReference type="InterPro" id="IPR057326">
    <property type="entry name" value="KR_dom"/>
</dbReference>
<feature type="active site" description="Proton donor; for dehydratase activity" evidence="8">
    <location>
        <position position="1216"/>
    </location>
</feature>
<keyword evidence="3" id="KW-0489">Methyltransferase</keyword>
<dbReference type="InterPro" id="IPR042104">
    <property type="entry name" value="PKS_dehydratase_sf"/>
</dbReference>
<dbReference type="Gene3D" id="3.40.50.150">
    <property type="entry name" value="Vaccinia Virus protein VP39"/>
    <property type="match status" value="1"/>
</dbReference>
<dbReference type="GO" id="GO:0006633">
    <property type="term" value="P:fatty acid biosynthetic process"/>
    <property type="evidence" value="ECO:0007669"/>
    <property type="project" value="InterPro"/>
</dbReference>
<dbReference type="GO" id="GO:0031177">
    <property type="term" value="F:phosphopantetheine binding"/>
    <property type="evidence" value="ECO:0007669"/>
    <property type="project" value="InterPro"/>
</dbReference>
<dbReference type="InterPro" id="IPR016039">
    <property type="entry name" value="Thiolase-like"/>
</dbReference>
<dbReference type="Pfam" id="PF00550">
    <property type="entry name" value="PP-binding"/>
    <property type="match status" value="1"/>
</dbReference>
<dbReference type="InterPro" id="IPR016035">
    <property type="entry name" value="Acyl_Trfase/lysoPLipase"/>
</dbReference>
<evidence type="ECO:0000256" key="2">
    <source>
        <dbReference type="ARBA" id="ARBA00022553"/>
    </source>
</evidence>
<dbReference type="InterPro" id="IPR032821">
    <property type="entry name" value="PKS_assoc"/>
</dbReference>
<dbReference type="Pfam" id="PF08242">
    <property type="entry name" value="Methyltransf_12"/>
    <property type="match status" value="1"/>
</dbReference>
<keyword evidence="4" id="KW-0808">Transferase</keyword>
<dbReference type="PANTHER" id="PTHR43775">
    <property type="entry name" value="FATTY ACID SYNTHASE"/>
    <property type="match status" value="1"/>
</dbReference>
<dbReference type="CDD" id="cd00833">
    <property type="entry name" value="PKS"/>
    <property type="match status" value="1"/>
</dbReference>
<dbReference type="Pfam" id="PF00698">
    <property type="entry name" value="Acyl_transf_1"/>
    <property type="match status" value="1"/>
</dbReference>
<dbReference type="PROSITE" id="PS52019">
    <property type="entry name" value="PKS_MFAS_DH"/>
    <property type="match status" value="1"/>
</dbReference>
<keyword evidence="6" id="KW-0560">Oxidoreductase</keyword>
<gene>
    <name evidence="13" type="ORF">CH63R_14283</name>
</gene>
<dbReference type="InterPro" id="IPR020807">
    <property type="entry name" value="PKS_DH"/>
</dbReference>
<evidence type="ECO:0000259" key="10">
    <source>
        <dbReference type="PROSITE" id="PS50075"/>
    </source>
</evidence>
<dbReference type="InterPro" id="IPR014031">
    <property type="entry name" value="Ketoacyl_synth_C"/>
</dbReference>
<dbReference type="Gene3D" id="3.40.47.10">
    <property type="match status" value="1"/>
</dbReference>
<dbReference type="GO" id="GO:0004315">
    <property type="term" value="F:3-oxoacyl-[acyl-carrier-protein] synthase activity"/>
    <property type="evidence" value="ECO:0007669"/>
    <property type="project" value="InterPro"/>
</dbReference>
<dbReference type="GO" id="GO:0008168">
    <property type="term" value="F:methyltransferase activity"/>
    <property type="evidence" value="ECO:0007669"/>
    <property type="project" value="UniProtKB-KW"/>
</dbReference>
<evidence type="ECO:0000256" key="1">
    <source>
        <dbReference type="ARBA" id="ARBA00022450"/>
    </source>
</evidence>
<dbReference type="SUPFAM" id="SSF52151">
    <property type="entry name" value="FabD/lysophospholipase-like"/>
    <property type="match status" value="1"/>
</dbReference>
<dbReference type="SUPFAM" id="SSF47336">
    <property type="entry name" value="ACP-like"/>
    <property type="match status" value="1"/>
</dbReference>
<dbReference type="InterPro" id="IPR018201">
    <property type="entry name" value="Ketoacyl_synth_AS"/>
</dbReference>
<sequence>MTPEPIAVIGSACRFPGDLTTPSKLWDFLAKPHDLQSEVPKDRFNIDAFHHPDGSHHGRTNARHGYFLSDIKTFDAQFFNIQAGEAESMDPQQRQLLEATYEALCASGQTLAGLKGSDTAVYVGIMTHDFELTKVGDLDAIPTYLATGAATSIASNRLSYFFDWHGPSMTIDTACSSSLVAVHHAVQQLRSGTSKVAVAAGANLMLSPCKSPPPHRYTYLVFSTSTATSTANGGVYAVNFITESKLSMLSPTGRSRMWDAGADGYARGEGIACVVLKTLSQALADGDTIDCLIRETGVGQDGRTTGITMPSSKAQAALIRATYARAGLDPSKPDGRPQFFEAHGTGTPAGDPQEAEAISTAFFPNTTDDTDKQDLYVGSIKTVVGHTEGTAGIAGLLKCSLAVQNGVVPPNLLLEKLNPRVEPFCEHLRVPKEATPWPAVAEGQPRRASVNSFGFGGTNAHAIIEEYIPATPPSTPTDSTTTSVNVLPLVFSARTKRSLKANMESILSHIKTTPDINLTDLAWTLLQKRSVLPLRHVIAASSSVESLSKTLEAVIKKDDELGLEYAPRSTTDAARILGVFTGQGAQWPAMLKQLVVRVPFVAAIVDELDTALQTLPEQYRPGWTLKEQLLLEGDASNVRLAAYSQPLCAAVQIVLVRLLSAAGVKFEAIVGHSSGEIGCAFAAGFISARQAIRVAYLRGFASRHAASPTAVGEQQQQVVGGMLAAGISLEDARELVELESFAGRVCIAACNSPDSVTLSGDMDALEEMAEILQDESKFARLLRVDKAYHSHHMLPCSDPYVTALNDCGCAVADGPDTGTGSGTDTAGAGAGVKWYSSVHEGKTMTKADVTPQYWRDNLVSPVLFRQALEQAGLENTLDAAVEVGPHPTLQAPATKTLATVVAAAATTDEMPYTGCLRRGEDDVAAFSAALGYIWERFGALNAINATAFVTATAQPTSSPVTDISKSLPAYAWDHSRVYWSESRAAKAALHGPRPHLMLGTLLPSSTATTLQWRNFIRPRDHEWMQGHELQGQAVFPAAGYAVMAMEAALYVAASAAASTGERKNNIGVQLVELLDLSIDKAVTFDDADSMAELTLTASVTSSDDAHIELDFGIASCLSRESTLSRSAQGRIIVTLGDEPVSLPGPGPAPPHANPVDIKLFYKELDSIGYDYSNNYRCVYSMSRSTSRASGHLAHPRLLDGSSSSSNPIVLHPANLDLAFQTVMGAYSSPGDKRLRSLYVPTRVGRIALVPAVCASSLDSLEGVRYNAVNTYDGGDYLSGDIEVFDKETNAVLYSVEDMHLKPLTPPSASQDHRPFTKTVWGPLNPDKILDIERLWATEQDKEVIPIIERAVYYFVRQFLAELTEEDRKNASVGNQRYIYWHEHVLKIARNGKHLFYKPEWEEDTEESIDKLLQEHWYHPHLRLAKLVSENSLLTIRENKNPFIWMNENGLLTEFYTSYLTSGPTWEYGQHLISQIAHRFQNMDILEIGGGTGSATASILAIPELGFNSYTFTDISAAFFEKAKENFAPFLDRMDFRKLDITKPPAEQGFKTHAYDMIIASSVLHATPNLTETMANARTLLKPGGHVVICEATNKDHMRVGYLFGLFADWWAGIDEGRTLDPFATREEWDAIFKKTGFSGIDSVTTDRESHIFPNTLLSTHAVSPEQLRLDEPLSAPAKPQLPQLVIVGGGAGEASAPILDKIRELLPGRDPLVVSGLVELAAAEVQPKATYVVLSEVDSPVFDDLTEEKLAAVKKLFFGSNAGGVLWLTEDAWVSNPRQAMGIGMLRSVRLENPDVAFQSLDVDRLEDLDARFLVEQILRLEEGTPENTVWTLEPEICVVDGRPHVPRIKQDTARNNRLNSVRRPILDEVDVGAVPVALRPQSTSTSSPVLVTAHTSRPPLGVAPDAAKQTVRVHHATVKAIRVLGLGYFHIVTGTTPADGAVLALAEVNASIVSVPVKHTFPVKDTSVNTLLSAVANLIAQGLVDTPPGSSALVYEPPRFCVDAIQQVAETRRVRVHVATADASSAASRGSVIVLHPRDTDKALKQKIPGGIAALYDLSSDKHAASLGPRLARITGCYAARDSSYISRPEAAAVVYSDEALEASQLQLVTESISSTTTPALDADSIASCRVTKPADALHDALDAIVDWQAEPKVPARVSPVDVGTLFVKNKTYLLVGLSQSMGRSIATWIVRHGGRHVVLSSRNPETPEAGWLEDIERLGGKITVLAMDASNSQSVDAGLATLRDVHNLPPVGGVAYGPLVLKDALLNNMDLATMDMVLKSKVPGAKIFHDRFCDPNKDPLDFFVMFSSAALFGGNPGQTNYTAANAYLQALGQYRRSKGLAASTIHIGAVMGIGYLTRNSREAEFQEKSDVDTLGEAEFLALFAEAVVSGRRVDGVDGVHAKRVIDMSETEIASGIPALESRHKETIKFYHDPRFGNLKTPETRGDAADAGGGKISIKEMLATATTMEQVRAAISESLSDKMRGVLHIPPEESVNAAAPLLDQGIDSLGAITVASWFSKQLLVEIPILRVLSGASIDDLAAEGASRLSPTAIPLVADAQVSQDSSTASLSDNSSSDDGGASTPLSTPDEAEKRVDGVVRKAPMSLIQQYSYTRQASLPDVTISHNTIGVMMEGSLSTDKLAQAVTAAINRHETLRTAFRLSEPGSESESGPTPQLHVLSAPTWGLRAVSVSSRAEAEAELAKLQKEPYDLESGETFKIAVFTWSPTSHLLVLAYHRLAGDGSTTENLVAELSQLYSGAVLPPAPQYTDFAVKQRTLLSSGAMDASIAYWTSLYTPLPAPLPLLPLPGAQSAAAARGPVSWDQHTAMSRLSAVLAFRIKERTKKLRTTPMTFYLAAYAALLSDLSKQERVSVGLADTNRSSVADLSTMGYFANLLPLRLTSSSDTFTTTIESTKEAVRQAMSHSIVPHDLISSRLGLDEVSPKDMTHAPLFQAVFDYRQGAAESGAIGGASIVEVLASRERTPYDVVLEMSDDPTKDPLVTVKLQSSVYSEGDAEVFLGRYVDLLTGLSKGETV</sequence>
<dbReference type="OrthoDB" id="329835at2759"/>
<dbReference type="InterPro" id="IPR001242">
    <property type="entry name" value="Condensation_dom"/>
</dbReference>
<dbReference type="InterPro" id="IPR020841">
    <property type="entry name" value="PKS_Beta-ketoAc_synthase_dom"/>
</dbReference>
<dbReference type="GO" id="GO:0004312">
    <property type="term" value="F:fatty acid synthase activity"/>
    <property type="evidence" value="ECO:0007669"/>
    <property type="project" value="TreeGrafter"/>
</dbReference>
<feature type="region of interest" description="N-terminal hotdog fold" evidence="8">
    <location>
        <begin position="995"/>
        <end position="1138"/>
    </location>
</feature>
<dbReference type="GO" id="GO:0032259">
    <property type="term" value="P:methylation"/>
    <property type="evidence" value="ECO:0007669"/>
    <property type="project" value="UniProtKB-KW"/>
</dbReference>
<evidence type="ECO:0000256" key="5">
    <source>
        <dbReference type="ARBA" id="ARBA00022737"/>
    </source>
</evidence>
<dbReference type="Gene3D" id="3.40.50.720">
    <property type="entry name" value="NAD(P)-binding Rossmann-like Domain"/>
    <property type="match status" value="2"/>
</dbReference>
<dbReference type="SMART" id="SM00827">
    <property type="entry name" value="PKS_AT"/>
    <property type="match status" value="1"/>
</dbReference>
<keyword evidence="2" id="KW-0597">Phosphoprotein</keyword>
<dbReference type="InterPro" id="IPR050091">
    <property type="entry name" value="PKS_NRPS_Biosynth_Enz"/>
</dbReference>
<dbReference type="PANTHER" id="PTHR43775:SF20">
    <property type="entry name" value="HYBRID PKS-NRPS SYNTHETASE APDA"/>
    <property type="match status" value="1"/>
</dbReference>
<name>A0A1B7XTG5_COLHI</name>
<evidence type="ECO:0000313" key="14">
    <source>
        <dbReference type="Proteomes" id="UP000092177"/>
    </source>
</evidence>
<dbReference type="Pfam" id="PF00109">
    <property type="entry name" value="ketoacyl-synt"/>
    <property type="match status" value="2"/>
</dbReference>
<dbReference type="CDD" id="cd02440">
    <property type="entry name" value="AdoMet_MTases"/>
    <property type="match status" value="1"/>
</dbReference>
<dbReference type="VEuPathDB" id="FungiDB:CH63R_14283"/>
<dbReference type="SMART" id="SM00826">
    <property type="entry name" value="PKS_DH"/>
    <property type="match status" value="1"/>
</dbReference>
<dbReference type="Pfam" id="PF00668">
    <property type="entry name" value="Condensation"/>
    <property type="match status" value="1"/>
</dbReference>
<dbReference type="Pfam" id="PF14765">
    <property type="entry name" value="PS-DH"/>
    <property type="match status" value="1"/>
</dbReference>
<dbReference type="InterPro" id="IPR029063">
    <property type="entry name" value="SAM-dependent_MTases_sf"/>
</dbReference>
<dbReference type="InterPro" id="IPR036736">
    <property type="entry name" value="ACP-like_sf"/>
</dbReference>
<evidence type="ECO:0000256" key="3">
    <source>
        <dbReference type="ARBA" id="ARBA00022603"/>
    </source>
</evidence>
<dbReference type="Gene3D" id="3.10.129.110">
    <property type="entry name" value="Polyketide synthase dehydratase"/>
    <property type="match status" value="1"/>
</dbReference>
<dbReference type="InterPro" id="IPR020806">
    <property type="entry name" value="PKS_PP-bd"/>
</dbReference>
<dbReference type="SUPFAM" id="SSF53335">
    <property type="entry name" value="S-adenosyl-L-methionine-dependent methyltransferases"/>
    <property type="match status" value="1"/>
</dbReference>
<dbReference type="InterPro" id="IPR009081">
    <property type="entry name" value="PP-bd_ACP"/>
</dbReference>
<dbReference type="Gene3D" id="3.30.559.10">
    <property type="entry name" value="Chloramphenicol acetyltransferase-like domain"/>
    <property type="match status" value="1"/>
</dbReference>
<reference evidence="14" key="1">
    <citation type="journal article" date="2017" name="BMC Genomics">
        <title>Gapless genome assembly of Colletotrichum higginsianum reveals chromosome structure and association of transposable elements with secondary metabolite gene clusters.</title>
        <authorList>
            <person name="Dallery J.-F."/>
            <person name="Lapalu N."/>
            <person name="Zampounis A."/>
            <person name="Pigne S."/>
            <person name="Luyten I."/>
            <person name="Amselem J."/>
            <person name="Wittenberg A.H.J."/>
            <person name="Zhou S."/>
            <person name="de Queiroz M.V."/>
            <person name="Robin G.P."/>
            <person name="Auger A."/>
            <person name="Hainaut M."/>
            <person name="Henrissat B."/>
            <person name="Kim K.-T."/>
            <person name="Lee Y.-H."/>
            <person name="Lespinet O."/>
            <person name="Schwartz D.C."/>
            <person name="Thon M.R."/>
            <person name="O'Connell R.J."/>
        </authorList>
    </citation>
    <scope>NUCLEOTIDE SEQUENCE [LARGE SCALE GENOMIC DNA]</scope>
    <source>
        <strain evidence="14">IMI 349063</strain>
    </source>
</reference>
<evidence type="ECO:0000256" key="4">
    <source>
        <dbReference type="ARBA" id="ARBA00022679"/>
    </source>
</evidence>
<feature type="compositionally biased region" description="Low complexity" evidence="9">
    <location>
        <begin position="2565"/>
        <end position="2584"/>
    </location>
</feature>
<dbReference type="PROSITE" id="PS50075">
    <property type="entry name" value="CARRIER"/>
    <property type="match status" value="1"/>
</dbReference>
<dbReference type="SMART" id="SM00822">
    <property type="entry name" value="PKS_KR"/>
    <property type="match status" value="1"/>
</dbReference>
<feature type="domain" description="Ketosynthase family 3 (KS3)" evidence="11">
    <location>
        <begin position="3"/>
        <end position="466"/>
    </location>
</feature>
<keyword evidence="7" id="KW-0511">Multifunctional enzyme</keyword>
<evidence type="ECO:0000256" key="9">
    <source>
        <dbReference type="SAM" id="MobiDB-lite"/>
    </source>
</evidence>
<dbReference type="SUPFAM" id="SSF52777">
    <property type="entry name" value="CoA-dependent acyltransferases"/>
    <property type="match status" value="2"/>
</dbReference>
<dbReference type="Gene3D" id="3.40.366.10">
    <property type="entry name" value="Malonyl-Coenzyme A Acyl Carrier Protein, domain 2"/>
    <property type="match status" value="1"/>
</dbReference>
<dbReference type="InterPro" id="IPR014030">
    <property type="entry name" value="Ketoacyl_synth_N"/>
</dbReference>
<comment type="caution">
    <text evidence="13">The sequence shown here is derived from an EMBL/GenBank/DDBJ whole genome shotgun (WGS) entry which is preliminary data.</text>
</comment>
<protein>
    <submittedName>
        <fullName evidence="13">Beta-ketoacyl synthase domain-containing protein</fullName>
    </submittedName>
</protein>
<evidence type="ECO:0000259" key="11">
    <source>
        <dbReference type="PROSITE" id="PS52004"/>
    </source>
</evidence>
<dbReference type="EMBL" id="LTAN01000010">
    <property type="protein sequence ID" value="OBR03057.1"/>
    <property type="molecule type" value="Genomic_DNA"/>
</dbReference>
<dbReference type="SUPFAM" id="SSF55048">
    <property type="entry name" value="Probable ACP-binding domain of malonyl-CoA ACP transacylase"/>
    <property type="match status" value="1"/>
</dbReference>
<dbReference type="InterPro" id="IPR036291">
    <property type="entry name" value="NAD(P)-bd_dom_sf"/>
</dbReference>
<accession>A0A1B7XTG5</accession>
<feature type="domain" description="PKS/mFAS DH" evidence="12">
    <location>
        <begin position="995"/>
        <end position="1309"/>
    </location>
</feature>
<dbReference type="PROSITE" id="PS52004">
    <property type="entry name" value="KS3_2"/>
    <property type="match status" value="1"/>
</dbReference>
<dbReference type="Proteomes" id="UP000092177">
    <property type="component" value="Chromosome 10"/>
</dbReference>
<dbReference type="KEGG" id="chig:CH63R_14283"/>
<dbReference type="GO" id="GO:0009403">
    <property type="term" value="P:toxin biosynthetic process"/>
    <property type="evidence" value="ECO:0007669"/>
    <property type="project" value="UniProtKB-ARBA"/>
</dbReference>
<feature type="region of interest" description="Disordered" evidence="9">
    <location>
        <begin position="2565"/>
        <end position="2598"/>
    </location>
</feature>
<evidence type="ECO:0000256" key="8">
    <source>
        <dbReference type="PROSITE-ProRule" id="PRU01363"/>
    </source>
</evidence>
<dbReference type="SMART" id="SM00823">
    <property type="entry name" value="PKS_PP"/>
    <property type="match status" value="1"/>
</dbReference>
<keyword evidence="5" id="KW-0677">Repeat</keyword>
<dbReference type="InterPro" id="IPR013968">
    <property type="entry name" value="PKS_KR"/>
</dbReference>
<dbReference type="InterPro" id="IPR013217">
    <property type="entry name" value="Methyltransf_12"/>
</dbReference>
<dbReference type="InterPro" id="IPR001227">
    <property type="entry name" value="Ac_transferase_dom_sf"/>
</dbReference>
<dbReference type="InterPro" id="IPR049551">
    <property type="entry name" value="PKS_DH_C"/>
</dbReference>
<organism evidence="13 14">
    <name type="scientific">Colletotrichum higginsianum (strain IMI 349063)</name>
    <name type="common">Crucifer anthracnose fungus</name>
    <dbReference type="NCBI Taxonomy" id="759273"/>
    <lineage>
        <taxon>Eukaryota</taxon>
        <taxon>Fungi</taxon>
        <taxon>Dikarya</taxon>
        <taxon>Ascomycota</taxon>
        <taxon>Pezizomycotina</taxon>
        <taxon>Sordariomycetes</taxon>
        <taxon>Hypocreomycetidae</taxon>
        <taxon>Glomerellales</taxon>
        <taxon>Glomerellaceae</taxon>
        <taxon>Colletotrichum</taxon>
        <taxon>Colletotrichum destructivum species complex</taxon>
    </lineage>
</organism>
<dbReference type="RefSeq" id="XP_018151575.1">
    <property type="nucleotide sequence ID" value="XM_018309257.1"/>
</dbReference>
<proteinExistence type="predicted"/>
<keyword evidence="14" id="KW-1185">Reference proteome</keyword>